<comment type="catalytic activity">
    <reaction evidence="2">
        <text>uridine in snRNA = pseudouridine in snRNA</text>
        <dbReference type="Rhea" id="RHEA:51124"/>
        <dbReference type="Rhea" id="RHEA-COMP:12891"/>
        <dbReference type="Rhea" id="RHEA-COMP:12892"/>
        <dbReference type="ChEBI" id="CHEBI:65314"/>
        <dbReference type="ChEBI" id="CHEBI:65315"/>
    </reaction>
</comment>
<dbReference type="Pfam" id="PF01509">
    <property type="entry name" value="TruB_N"/>
    <property type="match status" value="1"/>
</dbReference>
<comment type="catalytic activity">
    <reaction evidence="1">
        <text>a uridine in mRNA = a pseudouridine in mRNA</text>
        <dbReference type="Rhea" id="RHEA:56644"/>
        <dbReference type="Rhea" id="RHEA-COMP:14658"/>
        <dbReference type="Rhea" id="RHEA-COMP:14659"/>
        <dbReference type="ChEBI" id="CHEBI:65314"/>
        <dbReference type="ChEBI" id="CHEBI:65315"/>
    </reaction>
</comment>
<dbReference type="Pfam" id="PF01472">
    <property type="entry name" value="PUA"/>
    <property type="match status" value="1"/>
</dbReference>
<reference evidence="10 11" key="2">
    <citation type="submission" date="2014-03" db="EMBL/GenBank/DDBJ databases">
        <title>The Genome Sequence of Anncaliia algerae insect isolate PRA339.</title>
        <authorList>
            <consortium name="The Broad Institute Genome Sequencing Platform"/>
            <consortium name="The Broad Institute Genome Sequencing Center for Infectious Disease"/>
            <person name="Cuomo C."/>
            <person name="Becnel J."/>
            <person name="Sanscrainte N."/>
            <person name="Walker B."/>
            <person name="Young S.K."/>
            <person name="Zeng Q."/>
            <person name="Gargeya S."/>
            <person name="Fitzgerald M."/>
            <person name="Haas B."/>
            <person name="Abouelleil A."/>
            <person name="Alvarado L."/>
            <person name="Arachchi H.M."/>
            <person name="Berlin A.M."/>
            <person name="Chapman S.B."/>
            <person name="Dewar J."/>
            <person name="Goldberg J."/>
            <person name="Griggs A."/>
            <person name="Gujja S."/>
            <person name="Hansen M."/>
            <person name="Howarth C."/>
            <person name="Imamovic A."/>
            <person name="Larimer J."/>
            <person name="McCowan C."/>
            <person name="Murphy C."/>
            <person name="Neiman D."/>
            <person name="Pearson M."/>
            <person name="Priest M."/>
            <person name="Roberts A."/>
            <person name="Saif S."/>
            <person name="Shea T."/>
            <person name="Sisk P."/>
            <person name="Sykes S."/>
            <person name="Wortman J."/>
            <person name="Nusbaum C."/>
            <person name="Birren B."/>
        </authorList>
    </citation>
    <scope>NUCLEOTIDE SEQUENCE [LARGE SCALE GENOMIC DNA]</scope>
    <source>
        <strain evidence="10 11">PRA339</strain>
    </source>
</reference>
<dbReference type="InterPro" id="IPR015947">
    <property type="entry name" value="PUA-like_sf"/>
</dbReference>
<dbReference type="InterPro" id="IPR002501">
    <property type="entry name" value="PsdUridine_synth_N"/>
</dbReference>
<feature type="domain" description="Dyskerin-like" evidence="9">
    <location>
        <begin position="1"/>
        <end position="55"/>
    </location>
</feature>
<dbReference type="NCBIfam" id="TIGR00451">
    <property type="entry name" value="unchar_dom_2"/>
    <property type="match status" value="1"/>
</dbReference>
<dbReference type="SMART" id="SM01136">
    <property type="entry name" value="DKCLD"/>
    <property type="match status" value="1"/>
</dbReference>
<feature type="domain" description="PUA" evidence="8">
    <location>
        <begin position="241"/>
        <end position="315"/>
    </location>
</feature>
<dbReference type="CDD" id="cd21148">
    <property type="entry name" value="PUA_Cbf5"/>
    <property type="match status" value="1"/>
</dbReference>
<dbReference type="InterPro" id="IPR004521">
    <property type="entry name" value="Uncharacterised_CHP00451"/>
</dbReference>
<dbReference type="InterPro" id="IPR036974">
    <property type="entry name" value="PUA_sf"/>
</dbReference>
<dbReference type="PANTHER" id="PTHR23127">
    <property type="entry name" value="CENTROMERE/MICROTUBULE BINDING PROTEIN CBF5"/>
    <property type="match status" value="1"/>
</dbReference>
<dbReference type="Pfam" id="PF16198">
    <property type="entry name" value="TruB_C_2"/>
    <property type="match status" value="1"/>
</dbReference>
<keyword evidence="11" id="KW-1185">Reference proteome</keyword>
<dbReference type="GO" id="GO:1990481">
    <property type="term" value="P:mRNA pseudouridine synthesis"/>
    <property type="evidence" value="ECO:0007669"/>
    <property type="project" value="EnsemblFungi"/>
</dbReference>
<evidence type="ECO:0000256" key="3">
    <source>
        <dbReference type="ARBA" id="ARBA00001896"/>
    </source>
</evidence>
<comment type="similarity">
    <text evidence="4">Belongs to the pseudouridine synthase TruB family.</text>
</comment>
<dbReference type="Pfam" id="PF08068">
    <property type="entry name" value="DKCLD"/>
    <property type="match status" value="1"/>
</dbReference>
<sequence length="334" mass="37842">MINPLLEKDDFLIKTTDYVPLSCGYTPYNRPIDEYLKYAVIAIDKPKNPSSHEVVTWIKNITNAEKTGHGGTLDPQVSGALVVCLNKATRLTKSMQNEGKEYVCTIEFENKVDIDKFKEGINKLTGVVFQRPPLMCAVKRQLRIREIYSIEILDYNEKEVLFRVKCEAGTYIRTLCTHFGLYLGNKAIMKDLRRTSSGHISEDDCFTMHDLLDSFYLLKQKDEALVRRVLQPLEVLLTCYKRIMVKDSAIGAICAGAQLTINGIIKYDSNIEINDEIVLISSKGEAIALAVAKIASPEIKILEKGIVCKTKRVIMDKTLYPCVWGNKKKFDIYP</sequence>
<dbReference type="PROSITE" id="PS50890">
    <property type="entry name" value="PUA"/>
    <property type="match status" value="1"/>
</dbReference>
<organism evidence="10 11">
    <name type="scientific">Anncaliia algerae PRA339</name>
    <dbReference type="NCBI Taxonomy" id="1288291"/>
    <lineage>
        <taxon>Eukaryota</taxon>
        <taxon>Fungi</taxon>
        <taxon>Fungi incertae sedis</taxon>
        <taxon>Microsporidia</taxon>
        <taxon>Tubulinosematoidea</taxon>
        <taxon>Tubulinosematidae</taxon>
        <taxon>Anncaliia</taxon>
    </lineage>
</organism>
<dbReference type="NCBIfam" id="NF003280">
    <property type="entry name" value="PRK04270.1"/>
    <property type="match status" value="1"/>
</dbReference>
<dbReference type="GO" id="GO:0009982">
    <property type="term" value="F:pseudouridine synthase activity"/>
    <property type="evidence" value="ECO:0007669"/>
    <property type="project" value="EnsemblFungi"/>
</dbReference>
<evidence type="ECO:0000256" key="7">
    <source>
        <dbReference type="ARBA" id="ARBA00072225"/>
    </source>
</evidence>
<dbReference type="VEuPathDB" id="MicrosporidiaDB:H312_00920"/>
<evidence type="ECO:0000313" key="11">
    <source>
        <dbReference type="Proteomes" id="UP000030655"/>
    </source>
</evidence>
<dbReference type="Gene3D" id="2.30.130.10">
    <property type="entry name" value="PUA domain"/>
    <property type="match status" value="1"/>
</dbReference>
<name>A0A059F3T4_9MICR</name>
<dbReference type="GO" id="GO:0000495">
    <property type="term" value="P:box H/ACA sno(s)RNA 3'-end processing"/>
    <property type="evidence" value="ECO:0007669"/>
    <property type="project" value="EnsemblFungi"/>
</dbReference>
<dbReference type="STRING" id="1288291.A0A059F3T4"/>
<dbReference type="Proteomes" id="UP000030655">
    <property type="component" value="Unassembled WGS sequence"/>
</dbReference>
<dbReference type="GO" id="GO:0000454">
    <property type="term" value="P:snoRNA guided rRNA pseudouridine synthesis"/>
    <property type="evidence" value="ECO:0007669"/>
    <property type="project" value="EnsemblFungi"/>
</dbReference>
<dbReference type="InterPro" id="IPR032819">
    <property type="entry name" value="TruB_C"/>
</dbReference>
<accession>A0A059F3T4</accession>
<evidence type="ECO:0000256" key="5">
    <source>
        <dbReference type="ARBA" id="ARBA00019272"/>
    </source>
</evidence>
<dbReference type="GO" id="GO:0031429">
    <property type="term" value="C:box H/ACA snoRNP complex"/>
    <property type="evidence" value="ECO:0007669"/>
    <property type="project" value="EnsemblFungi"/>
</dbReference>
<dbReference type="AlphaFoldDB" id="A0A059F3T4"/>
<evidence type="ECO:0000256" key="1">
    <source>
        <dbReference type="ARBA" id="ARBA00001166"/>
    </source>
</evidence>
<protein>
    <recommendedName>
        <fullName evidence="5">H/ACA ribonucleoprotein complex subunit CBF5</fullName>
    </recommendedName>
    <alternativeName>
        <fullName evidence="7">H/ACA ribonucleoprotein complex subunit cbf5</fullName>
    </alternativeName>
</protein>
<proteinExistence type="inferred from homology"/>
<evidence type="ECO:0000256" key="4">
    <source>
        <dbReference type="ARBA" id="ARBA00008999"/>
    </source>
</evidence>
<dbReference type="InterPro" id="IPR012960">
    <property type="entry name" value="Dyskerin-like"/>
</dbReference>
<keyword evidence="6" id="KW-0413">Isomerase</keyword>
<dbReference type="CDD" id="cd02572">
    <property type="entry name" value="PseudoU_synth_hDyskerin"/>
    <property type="match status" value="1"/>
</dbReference>
<reference evidence="11" key="1">
    <citation type="submission" date="2013-02" db="EMBL/GenBank/DDBJ databases">
        <authorList>
            <consortium name="The Broad Institute Genome Sequencing Platform"/>
            <person name="Cuomo C."/>
            <person name="Becnel J."/>
            <person name="Sanscrainte N."/>
            <person name="Walker B."/>
            <person name="Young S.K."/>
            <person name="Zeng Q."/>
            <person name="Gargeya S."/>
            <person name="Fitzgerald M."/>
            <person name="Haas B."/>
            <person name="Abouelleil A."/>
            <person name="Alvarado L."/>
            <person name="Arachchi H.M."/>
            <person name="Berlin A.M."/>
            <person name="Chapman S.B."/>
            <person name="Dewar J."/>
            <person name="Goldberg J."/>
            <person name="Griggs A."/>
            <person name="Gujja S."/>
            <person name="Hansen M."/>
            <person name="Howarth C."/>
            <person name="Imamovic A."/>
            <person name="Larimer J."/>
            <person name="McCowan C."/>
            <person name="Murphy C."/>
            <person name="Neiman D."/>
            <person name="Pearson M."/>
            <person name="Priest M."/>
            <person name="Roberts A."/>
            <person name="Saif S."/>
            <person name="Shea T."/>
            <person name="Sisk P."/>
            <person name="Sykes S."/>
            <person name="Wortman J."/>
            <person name="Nusbaum C."/>
            <person name="Birren B."/>
        </authorList>
    </citation>
    <scope>NUCLEOTIDE SEQUENCE [LARGE SCALE GENOMIC DNA]</scope>
    <source>
        <strain evidence="11">PRA339</strain>
    </source>
</reference>
<comment type="catalytic activity">
    <reaction evidence="3">
        <text>uridine in 5S rRNA = pseudouridine in 5S rRNA</text>
        <dbReference type="Rhea" id="RHEA:47036"/>
        <dbReference type="Rhea" id="RHEA-COMP:11730"/>
        <dbReference type="Rhea" id="RHEA-COMP:11731"/>
        <dbReference type="ChEBI" id="CHEBI:65314"/>
        <dbReference type="ChEBI" id="CHEBI:65315"/>
    </reaction>
</comment>
<dbReference type="Gene3D" id="3.30.2350.10">
    <property type="entry name" value="Pseudouridine synthase"/>
    <property type="match status" value="1"/>
</dbReference>
<evidence type="ECO:0000256" key="2">
    <source>
        <dbReference type="ARBA" id="ARBA00001832"/>
    </source>
</evidence>
<dbReference type="SUPFAM" id="SSF55120">
    <property type="entry name" value="Pseudouridine synthase"/>
    <property type="match status" value="1"/>
</dbReference>
<dbReference type="InterPro" id="IPR002478">
    <property type="entry name" value="PUA"/>
</dbReference>
<dbReference type="GO" id="GO:0031120">
    <property type="term" value="P:snRNA pseudouridine synthesis"/>
    <property type="evidence" value="ECO:0007669"/>
    <property type="project" value="EnsemblFungi"/>
</dbReference>
<dbReference type="SMART" id="SM00359">
    <property type="entry name" value="PUA"/>
    <property type="match status" value="1"/>
</dbReference>
<dbReference type="EMBL" id="KK365139">
    <property type="protein sequence ID" value="KCZ81596.1"/>
    <property type="molecule type" value="Genomic_DNA"/>
</dbReference>
<evidence type="ECO:0000313" key="10">
    <source>
        <dbReference type="EMBL" id="KCZ81596.1"/>
    </source>
</evidence>
<dbReference type="GO" id="GO:0003723">
    <property type="term" value="F:RNA binding"/>
    <property type="evidence" value="ECO:0007669"/>
    <property type="project" value="InterPro"/>
</dbReference>
<dbReference type="InterPro" id="IPR020103">
    <property type="entry name" value="PsdUridine_synth_cat_dom_sf"/>
</dbReference>
<dbReference type="NCBIfam" id="TIGR00425">
    <property type="entry name" value="CBF5"/>
    <property type="match status" value="1"/>
</dbReference>
<dbReference type="InterPro" id="IPR004802">
    <property type="entry name" value="tRNA_PsdUridine_synth_B_fam"/>
</dbReference>
<evidence type="ECO:0000259" key="8">
    <source>
        <dbReference type="SMART" id="SM00359"/>
    </source>
</evidence>
<gene>
    <name evidence="10" type="ORF">H312_00920</name>
</gene>
<dbReference type="SUPFAM" id="SSF88697">
    <property type="entry name" value="PUA domain-like"/>
    <property type="match status" value="1"/>
</dbReference>
<dbReference type="PANTHER" id="PTHR23127:SF0">
    <property type="entry name" value="H_ACA RIBONUCLEOPROTEIN COMPLEX SUBUNIT DKC1"/>
    <property type="match status" value="1"/>
</dbReference>
<evidence type="ECO:0000259" key="9">
    <source>
        <dbReference type="SMART" id="SM01136"/>
    </source>
</evidence>
<dbReference type="HOGENOM" id="CLU_032087_3_2_1"/>
<evidence type="ECO:0000256" key="6">
    <source>
        <dbReference type="ARBA" id="ARBA00023235"/>
    </source>
</evidence>
<dbReference type="OrthoDB" id="10250002at2759"/>
<dbReference type="FunFam" id="3.30.2350.10:FF:000001">
    <property type="entry name" value="H/ACA ribonucleoprotein complex subunit CBF5"/>
    <property type="match status" value="1"/>
</dbReference>